<dbReference type="RefSeq" id="WP_212998796.1">
    <property type="nucleotide sequence ID" value="NZ_BAAATW010000015.1"/>
</dbReference>
<dbReference type="EMBL" id="BOQP01000021">
    <property type="protein sequence ID" value="GIM74497.1"/>
    <property type="molecule type" value="Genomic_DNA"/>
</dbReference>
<dbReference type="AlphaFoldDB" id="A0A919SL93"/>
<name>A0A919SL93_9ACTN</name>
<evidence type="ECO:0000313" key="2">
    <source>
        <dbReference type="Proteomes" id="UP000680865"/>
    </source>
</evidence>
<keyword evidence="2" id="KW-1185">Reference proteome</keyword>
<reference evidence="1" key="1">
    <citation type="submission" date="2021-03" db="EMBL/GenBank/DDBJ databases">
        <title>Whole genome shotgun sequence of Actinoplanes consettensis NBRC 14913.</title>
        <authorList>
            <person name="Komaki H."/>
            <person name="Tamura T."/>
        </authorList>
    </citation>
    <scope>NUCLEOTIDE SEQUENCE</scope>
    <source>
        <strain evidence="1">NBRC 14913</strain>
    </source>
</reference>
<protein>
    <submittedName>
        <fullName evidence="1">Uncharacterized protein</fullName>
    </submittedName>
</protein>
<accession>A0A919SL93</accession>
<gene>
    <name evidence="1" type="ORF">Aco04nite_40590</name>
</gene>
<organism evidence="1 2">
    <name type="scientific">Winogradskya consettensis</name>
    <dbReference type="NCBI Taxonomy" id="113560"/>
    <lineage>
        <taxon>Bacteria</taxon>
        <taxon>Bacillati</taxon>
        <taxon>Actinomycetota</taxon>
        <taxon>Actinomycetes</taxon>
        <taxon>Micromonosporales</taxon>
        <taxon>Micromonosporaceae</taxon>
        <taxon>Winogradskya</taxon>
    </lineage>
</organism>
<evidence type="ECO:0000313" key="1">
    <source>
        <dbReference type="EMBL" id="GIM74497.1"/>
    </source>
</evidence>
<sequence>MHPAITWLDLIRTDRAAALRTFIAAWHAGTPAGPVPYVPPPDAPGPLRALYEAAEGRKSVLGVQNFLRPPSELTTDNGWVTFADENQGAFVLEYQAGDPDPSVRGEIETLSGVLLQFVLFEASFTSPVTASGFLSDDELARLAAPLRRVPLGPASWIGGPARLYAGAGLIVAADRTGDPDGQFVTLGANHRSALRPVRDLDLPWYD</sequence>
<dbReference type="Proteomes" id="UP000680865">
    <property type="component" value="Unassembled WGS sequence"/>
</dbReference>
<proteinExistence type="predicted"/>
<comment type="caution">
    <text evidence="1">The sequence shown here is derived from an EMBL/GenBank/DDBJ whole genome shotgun (WGS) entry which is preliminary data.</text>
</comment>